<evidence type="ECO:0000313" key="4">
    <source>
        <dbReference type="Proteomes" id="UP000800040"/>
    </source>
</evidence>
<dbReference type="Proteomes" id="UP000800040">
    <property type="component" value="Unassembled WGS sequence"/>
</dbReference>
<feature type="region of interest" description="Disordered" evidence="1">
    <location>
        <begin position="65"/>
        <end position="115"/>
    </location>
</feature>
<feature type="region of interest" description="Disordered" evidence="1">
    <location>
        <begin position="417"/>
        <end position="465"/>
    </location>
</feature>
<feature type="domain" description="Thiaminase-2/PQQC" evidence="2">
    <location>
        <begin position="147"/>
        <end position="357"/>
    </location>
</feature>
<dbReference type="Pfam" id="PF03070">
    <property type="entry name" value="TENA_THI-4"/>
    <property type="match status" value="1"/>
</dbReference>
<evidence type="ECO:0000256" key="1">
    <source>
        <dbReference type="SAM" id="MobiDB-lite"/>
    </source>
</evidence>
<proteinExistence type="predicted"/>
<dbReference type="CDD" id="cd19357">
    <property type="entry name" value="TenA_E_At3g16990-like"/>
    <property type="match status" value="1"/>
</dbReference>
<dbReference type="AlphaFoldDB" id="A0A6A5KPR1"/>
<feature type="compositionally biased region" description="Polar residues" evidence="1">
    <location>
        <begin position="424"/>
        <end position="457"/>
    </location>
</feature>
<gene>
    <name evidence="3" type="ORF">BDW02DRAFT_645588</name>
</gene>
<evidence type="ECO:0000313" key="3">
    <source>
        <dbReference type="EMBL" id="KAF1837096.1"/>
    </source>
</evidence>
<dbReference type="PANTHER" id="PTHR41813:SF2">
    <property type="entry name" value="REGULATOR PAB1642, PUTATIVE (AFU_ORTHOLOGUE AFUA_3G11955)-RELATED"/>
    <property type="match status" value="1"/>
</dbReference>
<organism evidence="3 4">
    <name type="scientific">Decorospora gaudefroyi</name>
    <dbReference type="NCBI Taxonomy" id="184978"/>
    <lineage>
        <taxon>Eukaryota</taxon>
        <taxon>Fungi</taxon>
        <taxon>Dikarya</taxon>
        <taxon>Ascomycota</taxon>
        <taxon>Pezizomycotina</taxon>
        <taxon>Dothideomycetes</taxon>
        <taxon>Pleosporomycetidae</taxon>
        <taxon>Pleosporales</taxon>
        <taxon>Pleosporineae</taxon>
        <taxon>Pleosporaceae</taxon>
        <taxon>Decorospora</taxon>
    </lineage>
</organism>
<accession>A0A6A5KPR1</accession>
<dbReference type="EMBL" id="ML975265">
    <property type="protein sequence ID" value="KAF1837096.1"/>
    <property type="molecule type" value="Genomic_DNA"/>
</dbReference>
<dbReference type="PANTHER" id="PTHR41813">
    <property type="entry name" value="REGULATOR PAB1642, PUTATIVE (AFU_ORTHOLOGUE AFUA_3G11955)-RELATED"/>
    <property type="match status" value="1"/>
</dbReference>
<protein>
    <submittedName>
        <fullName evidence="3">Heme oxygenase-like protein</fullName>
    </submittedName>
</protein>
<reference evidence="3" key="1">
    <citation type="submission" date="2020-01" db="EMBL/GenBank/DDBJ databases">
        <authorList>
            <consortium name="DOE Joint Genome Institute"/>
            <person name="Haridas S."/>
            <person name="Albert R."/>
            <person name="Binder M."/>
            <person name="Bloem J."/>
            <person name="Labutti K."/>
            <person name="Salamov A."/>
            <person name="Andreopoulos B."/>
            <person name="Baker S.E."/>
            <person name="Barry K."/>
            <person name="Bills G."/>
            <person name="Bluhm B.H."/>
            <person name="Cannon C."/>
            <person name="Castanera R."/>
            <person name="Culley D.E."/>
            <person name="Daum C."/>
            <person name="Ezra D."/>
            <person name="Gonzalez J.B."/>
            <person name="Henrissat B."/>
            <person name="Kuo A."/>
            <person name="Liang C."/>
            <person name="Lipzen A."/>
            <person name="Lutzoni F."/>
            <person name="Magnuson J."/>
            <person name="Mondo S."/>
            <person name="Nolan M."/>
            <person name="Ohm R."/>
            <person name="Pangilinan J."/>
            <person name="Park H.-J."/>
            <person name="Ramirez L."/>
            <person name="Alfaro M."/>
            <person name="Sun H."/>
            <person name="Tritt A."/>
            <person name="Yoshinaga Y."/>
            <person name="Zwiers L.-H."/>
            <person name="Turgeon B.G."/>
            <person name="Goodwin S.B."/>
            <person name="Spatafora J.W."/>
            <person name="Crous P.W."/>
            <person name="Grigoriev I.V."/>
        </authorList>
    </citation>
    <scope>NUCLEOTIDE SEQUENCE</scope>
    <source>
        <strain evidence="3">P77</strain>
    </source>
</reference>
<dbReference type="InterPro" id="IPR004305">
    <property type="entry name" value="Thiaminase-2/PQQC"/>
</dbReference>
<feature type="compositionally biased region" description="Polar residues" evidence="1">
    <location>
        <begin position="74"/>
        <end position="101"/>
    </location>
</feature>
<sequence>MGRHANPDIRRSFVEFQEEDGSSKCIKVRCLYCGFVRAKNTTRQIEHLQACQPYLASPEAQAHLLATQQQQQQNGTPVDSNTTPVPGQILSGQQPNPNLQIQRRGPNSKRGRDGQLIAPNVPHVAPSLTSHLLAVYSGPFTQATQQPFLSHAGCGSLAVGPLSQWLVQDGHYARGYMRFAGQLLAKIRLPQTTKSQFHPMYRTMDLLISALNNMRREMQFFEITATKYELSIGMEPPTPITRALLDLFTSASGSSASILEGMVVLWAVEHCYLSAWQYAFTFSTSLSTTSRDSHIVALHQALIPNWTSPAFSKFVDATRALVDELANITTTHDGKEEMVRCEEVFRQICWLEERFWPDVDGMGEENETARMASSMRPMGPRPESAMLPSGMNNGMQGPSNGMNGMTNIHGNPVNGPMNGPMNAQMHNNPGSMSQNPNANKVDTSPVNDNRNSFTLANESDMANVR</sequence>
<keyword evidence="4" id="KW-1185">Reference proteome</keyword>
<dbReference type="SUPFAM" id="SSF48613">
    <property type="entry name" value="Heme oxygenase-like"/>
    <property type="match status" value="1"/>
</dbReference>
<dbReference type="InterPro" id="IPR016084">
    <property type="entry name" value="Haem_Oase-like_multi-hlx"/>
</dbReference>
<dbReference type="OrthoDB" id="37730at2759"/>
<dbReference type="Gene3D" id="1.20.910.10">
    <property type="entry name" value="Heme oxygenase-like"/>
    <property type="match status" value="1"/>
</dbReference>
<dbReference type="GO" id="GO:0006772">
    <property type="term" value="P:thiamine metabolic process"/>
    <property type="evidence" value="ECO:0007669"/>
    <property type="project" value="UniProtKB-ARBA"/>
</dbReference>
<name>A0A6A5KPR1_9PLEO</name>
<dbReference type="InterPro" id="IPR053261">
    <property type="entry name" value="Polyketide-peptide_reg"/>
</dbReference>
<evidence type="ECO:0000259" key="2">
    <source>
        <dbReference type="Pfam" id="PF03070"/>
    </source>
</evidence>